<accession>A0A8K0RPW8</accession>
<organism evidence="2 3">
    <name type="scientific">Fusarium tricinctum</name>
    <dbReference type="NCBI Taxonomy" id="61284"/>
    <lineage>
        <taxon>Eukaryota</taxon>
        <taxon>Fungi</taxon>
        <taxon>Dikarya</taxon>
        <taxon>Ascomycota</taxon>
        <taxon>Pezizomycotina</taxon>
        <taxon>Sordariomycetes</taxon>
        <taxon>Hypocreomycetidae</taxon>
        <taxon>Hypocreales</taxon>
        <taxon>Nectriaceae</taxon>
        <taxon>Fusarium</taxon>
        <taxon>Fusarium tricinctum species complex</taxon>
    </lineage>
</organism>
<dbReference type="EMBL" id="JAGPXF010000005">
    <property type="protein sequence ID" value="KAH7241281.1"/>
    <property type="molecule type" value="Genomic_DNA"/>
</dbReference>
<evidence type="ECO:0000256" key="1">
    <source>
        <dbReference type="SAM" id="MobiDB-lite"/>
    </source>
</evidence>
<comment type="caution">
    <text evidence="2">The sequence shown here is derived from an EMBL/GenBank/DDBJ whole genome shotgun (WGS) entry which is preliminary data.</text>
</comment>
<evidence type="ECO:0000313" key="2">
    <source>
        <dbReference type="EMBL" id="KAH7241281.1"/>
    </source>
</evidence>
<proteinExistence type="predicted"/>
<dbReference type="Proteomes" id="UP000813427">
    <property type="component" value="Unassembled WGS sequence"/>
</dbReference>
<dbReference type="AlphaFoldDB" id="A0A8K0RPW8"/>
<feature type="region of interest" description="Disordered" evidence="1">
    <location>
        <begin position="37"/>
        <end position="81"/>
    </location>
</feature>
<sequence>MSQRESSANRWTALWAPLDVQTDLCLDLPFASESSPLGAFSDADTSRFPDEQPTNPKQYSCVPDGDSWYQPESPTDETGRAPHRAQLAFSYENDQTNIWEAKAISATRSCRPCLAPSRNHHMALAQYRDIELWLASCLHDWQSSTPSISAASTLPSPSRQEFQSQPDSSASLSFYSHLPQKIKNLYLTDREKTAAQLITN</sequence>
<gene>
    <name evidence="2" type="ORF">BKA59DRAFT_455878</name>
</gene>
<name>A0A8K0RPW8_9HYPO</name>
<keyword evidence="3" id="KW-1185">Reference proteome</keyword>
<reference evidence="2" key="1">
    <citation type="journal article" date="2021" name="Nat. Commun.">
        <title>Genetic determinants of endophytism in the Arabidopsis root mycobiome.</title>
        <authorList>
            <person name="Mesny F."/>
            <person name="Miyauchi S."/>
            <person name="Thiergart T."/>
            <person name="Pickel B."/>
            <person name="Atanasova L."/>
            <person name="Karlsson M."/>
            <person name="Huettel B."/>
            <person name="Barry K.W."/>
            <person name="Haridas S."/>
            <person name="Chen C."/>
            <person name="Bauer D."/>
            <person name="Andreopoulos W."/>
            <person name="Pangilinan J."/>
            <person name="LaButti K."/>
            <person name="Riley R."/>
            <person name="Lipzen A."/>
            <person name="Clum A."/>
            <person name="Drula E."/>
            <person name="Henrissat B."/>
            <person name="Kohler A."/>
            <person name="Grigoriev I.V."/>
            <person name="Martin F.M."/>
            <person name="Hacquard S."/>
        </authorList>
    </citation>
    <scope>NUCLEOTIDE SEQUENCE</scope>
    <source>
        <strain evidence="2">MPI-SDFR-AT-0068</strain>
    </source>
</reference>
<evidence type="ECO:0000313" key="3">
    <source>
        <dbReference type="Proteomes" id="UP000813427"/>
    </source>
</evidence>
<protein>
    <submittedName>
        <fullName evidence="2">Uncharacterized protein</fullName>
    </submittedName>
</protein>